<dbReference type="InterPro" id="IPR001031">
    <property type="entry name" value="Thioesterase"/>
</dbReference>
<feature type="domain" description="Carrier" evidence="5">
    <location>
        <begin position="3049"/>
        <end position="3124"/>
    </location>
</feature>
<name>A0A1I3Q735_9BURK</name>
<dbReference type="InterPro" id="IPR036736">
    <property type="entry name" value="ACP-like_sf"/>
</dbReference>
<gene>
    <name evidence="6" type="ORF">SAMN05192543_106232</name>
</gene>
<dbReference type="Pfam" id="PF00668">
    <property type="entry name" value="Condensation"/>
    <property type="match status" value="3"/>
</dbReference>
<dbReference type="Gene3D" id="2.30.38.10">
    <property type="entry name" value="Luciferase, Domain 3"/>
    <property type="match status" value="2"/>
</dbReference>
<dbReference type="SUPFAM" id="SSF53474">
    <property type="entry name" value="alpha/beta-Hydrolases"/>
    <property type="match status" value="1"/>
</dbReference>
<organism evidence="6 7">
    <name type="scientific">Paraburkholderia megapolitana</name>
    <dbReference type="NCBI Taxonomy" id="420953"/>
    <lineage>
        <taxon>Bacteria</taxon>
        <taxon>Pseudomonadati</taxon>
        <taxon>Pseudomonadota</taxon>
        <taxon>Betaproteobacteria</taxon>
        <taxon>Burkholderiales</taxon>
        <taxon>Burkholderiaceae</taxon>
        <taxon>Paraburkholderia</taxon>
    </lineage>
</organism>
<dbReference type="InterPro" id="IPR009081">
    <property type="entry name" value="PP-bd_ACP"/>
</dbReference>
<dbReference type="InterPro" id="IPR010071">
    <property type="entry name" value="AA_adenyl_dom"/>
</dbReference>
<feature type="domain" description="Carrier" evidence="5">
    <location>
        <begin position="1963"/>
        <end position="2037"/>
    </location>
</feature>
<evidence type="ECO:0000256" key="1">
    <source>
        <dbReference type="ARBA" id="ARBA00001957"/>
    </source>
</evidence>
<dbReference type="Pfam" id="PF00550">
    <property type="entry name" value="PP-binding"/>
    <property type="match status" value="3"/>
</dbReference>
<sequence>MSMLDFTQASNPESEAIEWVNKKLRTKIFWFDWPLLDVTLLKIKSDLFYLVLRIHHLISDGWSMGVIARDLCNEYNNRPHSAVASSFLNFTAQEDNFAKTSEFLKNQEYWINKYATPPEAFFGVASNSDKTRSGYDSLSFVMEESIFSQVENFSQNHKHSKYNIILAAFYVYLSITNKKSDIVLGIPVVDRWGSEKSSAIGLFLNLIPSRFNISPEASFLYVISCVKEILREDYKFRKFSADQFYKKIHLPGSRLRKIYDVIFSYEHRGEGLNFDGASAQFIRFPNLIAETPLAISAVEEMAGADRVKINIAFDLKYFEAIQIRDLFRGVSRILEAGLRNPEIPVDRLPLLNEAERKQVLVRFNATDTEYPREALIHQLFEAQVQATPHAVALVYEDTSLTYVELNARANRLAHRLHALGVQPDQRVAICVERGFEMVVGLLGILKAGGAYVPLDPDYPAGRLAFMLEDSSPVALLTQSALLPALPRVTAPVILLDTPVLDTEPEHNLEPAGLGLNPHHLAYVIYTSGSTGTPKGVMNEHGGVVNRLHWARSEYTVGPQDRVLQKTSLSFDVSVWEVFLPLLSGAQLVLARPHGHKDSQYLAGLIQARGISIAHFVPSMLQLFLAQVRVGRDFPLRCLLASGEALSSTLQLRTAEVLPGVELHNLYGPTEAAVDVTAWHCRPGIYAGIVPIGRPVANTQIYILDAHGNPVPIGVAGEIHIGGVQVARGYLYRPELTAARFVRDPFSSHSGARLYRTGDLGRWLPDGNIEFLGRNDFQVKIRGFRIELGEIEARLAALPQVRDAAVIAREDTPGNQRLVAYLIPHVPAVLDIATVREQLASVLPEYMVPGAFVGLAAFPLTPNGKLDRHALPAPDDSAVISHVYAAPVGPLESTIAGIWQDLLGLQRVGRHDNFFELGGHSLLAVTLIERLRQQDINTDVRSVFTTSSVATLASLIGRNRPAPVFLVPDNLIPRGSTAITPAMLPLVQLSQEQIDRIVEQVPQGASNIQDIYPLGPLQQGILFHHLLESEGDAYIMRSVLAFDSRARLDRFVDALQEVIDRHDILRSAAYWNELPEPVQVVHRHAPLPVEELDLSAASDVLEALRKHTDPRHLRLDLRRAPLLAAYAVCDPHSGEWLLALLNHHLVCDHLTVELLVSEVQAVLQERRQQLPTPLPYRNFIAQAGAIARGEHEAYFREQLGDIEEPTIPFGFLNTRGDGSELDEARSLLDPELAQRIRENARQLGVTPAVLFHVAWAQVLGCCTGRDDVVFGTVLSGRLQGSAGADRVLGMFINTLPVRISLGNVTARQAILDTHTRLGELLVHEQASLTLAQRCSAVPPSMPLFTALLNYRHSAPGMTEAAGTLAWEGIRILGSEERSNYPLALSVDDLGADFSLTAQCVRGIVATRITAYLVQALEGLLQALVAGSSEPVGHITVLPEAEREQVLVQFNATEAAYPHEALIHQLFEAQVQATPHAVALVYEDTSLTYAELNARANRLAHRLHALGVQPDQRVAICVERSFEMVVGLLGILKAGGAYVPLDPDYPAGRLAFMLEDSSPVALLTQSALLPTLPRVTAPVILLDAPVLDTEPEHNLEPAGFGLNPHHLAYVIYTSGSTGTPKGVMVEHAGVINLVTAQTNVFNVQQDSRVLQFSSFSFDASLSEIAMALCSGAALCLASRNELMPGVPLRDTLRRYAITHITLPPSVLRLLSKESAAPGITYIAAGEALRLDSLASFEKDRASIFNAYGPTESTVCAAIYPHPSVQTGIVPIGRPIANTQIYILDAHGNPVPIGVAGELYIGGAGVARGYLNRPELTATRFVRDPFSSHSGARLYRTGDLGRWLPDGNIEFLGRNDFQVKIRGFRIELGEIEARLAALPQVRDAAVIAREDTPGNQRLVAYLIPQEPAILDIAAVREQLASVLPEYMVPGAFVSLAAFPLTPNGKLDRHALPAPDDSAVISHEYAAPVGPLESTIAGIWQDLLGLQRVGRHDNFFELGGHSLLAVTLIERLRQVGFQTNVRVLFGKPTVAALAGTVSEPVEVVVPPNLIAAGCTAIEPQMLPLISLTQKQIDGIVAGVPGGAANVQDIYPLAPLQEGILYHHLSTAQGDPYVLHAVFSMQSRTHLDGFAAALQAVIARHDILRTSVAWDGLDAPVQVVWREAPLGLDEIVLNPREGDTAQQLQARFDTAHTKLEIREAPLIRLAYAHDEVRDRWVALLMAHHIVLDHVAMAVLQKEVQMWLTGEAAHLPPAIPYRTYVAQAKLGVSEASHEAFFRDMLQDVDEPTLPFGLTNVQGDGSGIAEAKLPLGSTLAQRMRTQARALGVSAASLCHLAWGRVLAAVSGRDTVVFGTVLLGRMQGGAGADRAPGLFINTLPLRVSVGTQDVQAAVKETGVRLAALLEHEHASLALAQRCSGVAAPVPLFSALLNYRHSDRAAAHAGQDLWPGIAMLEAYERTNYPLVLSVDDFGEEFELTVQAVSGIDARRVGGYMRTALESLLDALETAPHTAVHALTVLPADERLLVLETFNTAEAAWHQDHTVHQLFEAQVARTPAAVAVTFDGISLTYGELNAQANQVAHRLREFGISPDDRVALCAERGIEMMVGILAILKAGGAYVPLDPAYPRERLAYVLTDSAPVAVLAQAGVREVLGDIPVPLIELDPSTFAAGPDHNPVVPGLSPHHLAYIIYTSGSTGEPKGVMIEHRNVPRLFAATVQQFGFGEHDVWTLFHSFAFDFSVWEMWGALLHGGRLVVVPKQVSRSPHDFYRLLHEEGVTILNQTPGAFRQLIAAQGESDRPHRLRQVIFGGEALEPAMLQPWYARRQNANTQLVNMYGITETTVHVTYRALNVEDARHAGRSPIGKQLSDLRLYVLDERGEPVPVGVAGEIYVGGAGVARGYLNRAGLTAERFMQDPFSAPPSARMYRTGDLGRWLADGSIEYLGRNDDQVKIRGFRIELGEIDAQLSQIAGVKEAAVLVREDASGDKQLVGYVVSHEGVTLAPTELRERLSAVLADYMVPSAFVSLDVLPLTPNGKLDRRALPAPDKSSMTTQTYEVPHGETETAIARIWQELLGVDQVGRHDNFFDLGGHSLKVMVLLTRLGSVFDRKISQIDFYRQLTVAGLATLLACDEDRTNGLVPVIARGAAQTRLTVVCVPYAGGSATVFKPLADALCLRDPTLAVRALALPGNELGTAPQDYVSVEQMAQACADELLASDPGEIAVYGHCVGSFLALELVHELEQRGQKVAFFAAAAAFPLPRLLRTLPAPAPWRFTSDRKLHALTKRWGGVAGEVDPEIIAFMMGNFRRDTRLAFEYERRRTHWKIAAPILCIVSQDDPLTRRYARRFRGWSSLSDKVALAVLPEGQHYFVGTQPDRVADEIFKSIKEGAW</sequence>
<dbReference type="GO" id="GO:0044550">
    <property type="term" value="P:secondary metabolite biosynthetic process"/>
    <property type="evidence" value="ECO:0007669"/>
    <property type="project" value="UniProtKB-ARBA"/>
</dbReference>
<dbReference type="Proteomes" id="UP000199548">
    <property type="component" value="Unassembled WGS sequence"/>
</dbReference>
<dbReference type="Gene3D" id="3.40.50.12780">
    <property type="entry name" value="N-terminal domain of ligase-like"/>
    <property type="match status" value="1"/>
</dbReference>
<dbReference type="FunFam" id="3.30.300.30:FF:000010">
    <property type="entry name" value="Enterobactin synthetase component F"/>
    <property type="match status" value="3"/>
</dbReference>
<dbReference type="FunFam" id="3.40.50.980:FF:000002">
    <property type="entry name" value="Enterobactin synthetase component F"/>
    <property type="match status" value="2"/>
</dbReference>
<dbReference type="Gene3D" id="3.30.559.10">
    <property type="entry name" value="Chloramphenicol acetyltransferase-like domain"/>
    <property type="match status" value="3"/>
</dbReference>
<dbReference type="FunFam" id="3.40.50.980:FF:000001">
    <property type="entry name" value="Non-ribosomal peptide synthetase"/>
    <property type="match status" value="3"/>
</dbReference>
<protein>
    <submittedName>
        <fullName evidence="6">Amino acid adenylation domain-containing protein</fullName>
    </submittedName>
</protein>
<dbReference type="InterPro" id="IPR006162">
    <property type="entry name" value="Ppantetheine_attach_site"/>
</dbReference>
<dbReference type="GO" id="GO:0043041">
    <property type="term" value="P:amino acid activation for nonribosomal peptide biosynthetic process"/>
    <property type="evidence" value="ECO:0007669"/>
    <property type="project" value="TreeGrafter"/>
</dbReference>
<dbReference type="FunFam" id="1.10.1200.10:FF:000005">
    <property type="entry name" value="Nonribosomal peptide synthetase 1"/>
    <property type="match status" value="2"/>
</dbReference>
<dbReference type="FunFam" id="2.30.38.10:FF:000001">
    <property type="entry name" value="Non-ribosomal peptide synthetase PvdI"/>
    <property type="match status" value="3"/>
</dbReference>
<dbReference type="Gene3D" id="3.40.50.980">
    <property type="match status" value="4"/>
</dbReference>
<dbReference type="SUPFAM" id="SSF52777">
    <property type="entry name" value="CoA-dependent acyltransferases"/>
    <property type="match status" value="6"/>
</dbReference>
<dbReference type="InterPro" id="IPR020806">
    <property type="entry name" value="PKS_PP-bd"/>
</dbReference>
<accession>A0A1I3Q735</accession>
<dbReference type="CDD" id="cd05930">
    <property type="entry name" value="A_NRPS"/>
    <property type="match status" value="1"/>
</dbReference>
<dbReference type="Gene3D" id="3.40.50.1820">
    <property type="entry name" value="alpha/beta hydrolase"/>
    <property type="match status" value="1"/>
</dbReference>
<dbReference type="FunFam" id="3.40.50.12780:FF:000012">
    <property type="entry name" value="Non-ribosomal peptide synthetase"/>
    <property type="match status" value="3"/>
</dbReference>
<dbReference type="STRING" id="420953.SAMN05192543_106232"/>
<dbReference type="InterPro" id="IPR000873">
    <property type="entry name" value="AMP-dep_synth/lig_dom"/>
</dbReference>
<dbReference type="InterPro" id="IPR020845">
    <property type="entry name" value="AMP-binding_CS"/>
</dbReference>
<keyword evidence="4" id="KW-0597">Phosphoprotein</keyword>
<dbReference type="PANTHER" id="PTHR45527:SF1">
    <property type="entry name" value="FATTY ACID SYNTHASE"/>
    <property type="match status" value="1"/>
</dbReference>
<dbReference type="PANTHER" id="PTHR45527">
    <property type="entry name" value="NONRIBOSOMAL PEPTIDE SYNTHETASE"/>
    <property type="match status" value="1"/>
</dbReference>
<dbReference type="EMBL" id="FOQU01000006">
    <property type="protein sequence ID" value="SFJ29392.1"/>
    <property type="molecule type" value="Genomic_DNA"/>
</dbReference>
<evidence type="ECO:0000259" key="5">
    <source>
        <dbReference type="PROSITE" id="PS50075"/>
    </source>
</evidence>
<dbReference type="PROSITE" id="PS50075">
    <property type="entry name" value="CARRIER"/>
    <property type="match status" value="3"/>
</dbReference>
<keyword evidence="7" id="KW-1185">Reference proteome</keyword>
<dbReference type="SUPFAM" id="SSF56801">
    <property type="entry name" value="Acetyl-CoA synthetase-like"/>
    <property type="match status" value="3"/>
</dbReference>
<evidence type="ECO:0000256" key="3">
    <source>
        <dbReference type="ARBA" id="ARBA00022450"/>
    </source>
</evidence>
<feature type="domain" description="Carrier" evidence="5">
    <location>
        <begin position="885"/>
        <end position="959"/>
    </location>
</feature>
<dbReference type="GO" id="GO:0031177">
    <property type="term" value="F:phosphopantetheine binding"/>
    <property type="evidence" value="ECO:0007669"/>
    <property type="project" value="InterPro"/>
</dbReference>
<dbReference type="InterPro" id="IPR025110">
    <property type="entry name" value="AMP-bd_C"/>
</dbReference>
<comment type="cofactor">
    <cofactor evidence="1">
        <name>pantetheine 4'-phosphate</name>
        <dbReference type="ChEBI" id="CHEBI:47942"/>
    </cofactor>
</comment>
<dbReference type="PROSITE" id="PS00012">
    <property type="entry name" value="PHOSPHOPANTETHEINE"/>
    <property type="match status" value="2"/>
</dbReference>
<dbReference type="GO" id="GO:0003824">
    <property type="term" value="F:catalytic activity"/>
    <property type="evidence" value="ECO:0007669"/>
    <property type="project" value="InterPro"/>
</dbReference>
<dbReference type="Pfam" id="PF00501">
    <property type="entry name" value="AMP-binding"/>
    <property type="match status" value="3"/>
</dbReference>
<evidence type="ECO:0000313" key="6">
    <source>
        <dbReference type="EMBL" id="SFJ29392.1"/>
    </source>
</evidence>
<evidence type="ECO:0000313" key="7">
    <source>
        <dbReference type="Proteomes" id="UP000199548"/>
    </source>
</evidence>
<evidence type="ECO:0000256" key="4">
    <source>
        <dbReference type="ARBA" id="ARBA00022553"/>
    </source>
</evidence>
<dbReference type="CDD" id="cd19544">
    <property type="entry name" value="E-C_NRPS"/>
    <property type="match status" value="2"/>
</dbReference>
<keyword evidence="3" id="KW-0596">Phosphopantetheine</keyword>
<proteinExistence type="inferred from homology"/>
<dbReference type="Pfam" id="PF00975">
    <property type="entry name" value="Thioesterase"/>
    <property type="match status" value="1"/>
</dbReference>
<dbReference type="CDD" id="cd17643">
    <property type="entry name" value="A_NRPS_Cytc1-like"/>
    <property type="match status" value="1"/>
</dbReference>
<dbReference type="Gene3D" id="1.10.1200.10">
    <property type="entry name" value="ACP-like"/>
    <property type="match status" value="3"/>
</dbReference>
<dbReference type="NCBIfam" id="TIGR01733">
    <property type="entry name" value="AA-adenyl-dom"/>
    <property type="match status" value="3"/>
</dbReference>
<dbReference type="Pfam" id="PF13193">
    <property type="entry name" value="AMP-binding_C"/>
    <property type="match status" value="3"/>
</dbReference>
<dbReference type="NCBIfam" id="NF003417">
    <property type="entry name" value="PRK04813.1"/>
    <property type="match status" value="3"/>
</dbReference>
<dbReference type="CDD" id="cd17646">
    <property type="entry name" value="A_NRPS_AB3403-like"/>
    <property type="match status" value="1"/>
</dbReference>
<dbReference type="InterPro" id="IPR023213">
    <property type="entry name" value="CAT-like_dom_sf"/>
</dbReference>
<dbReference type="InterPro" id="IPR045851">
    <property type="entry name" value="AMP-bd_C_sf"/>
</dbReference>
<dbReference type="InterPro" id="IPR001242">
    <property type="entry name" value="Condensation_dom"/>
</dbReference>
<reference evidence="6 7" key="1">
    <citation type="submission" date="2016-10" db="EMBL/GenBank/DDBJ databases">
        <authorList>
            <person name="de Groot N.N."/>
        </authorList>
    </citation>
    <scope>NUCLEOTIDE SEQUENCE [LARGE SCALE GENOMIC DNA]</scope>
    <source>
        <strain evidence="6 7">LMG 23650</strain>
    </source>
</reference>
<dbReference type="Gene3D" id="3.30.559.30">
    <property type="entry name" value="Nonribosomal peptide synthetase, condensation domain"/>
    <property type="match status" value="3"/>
</dbReference>
<dbReference type="Gene3D" id="3.30.300.30">
    <property type="match status" value="3"/>
</dbReference>
<dbReference type="InterPro" id="IPR042099">
    <property type="entry name" value="ANL_N_sf"/>
</dbReference>
<dbReference type="InterPro" id="IPR029058">
    <property type="entry name" value="AB_hydrolase_fold"/>
</dbReference>
<dbReference type="PROSITE" id="PS00455">
    <property type="entry name" value="AMP_BINDING"/>
    <property type="match status" value="3"/>
</dbReference>
<dbReference type="SUPFAM" id="SSF47336">
    <property type="entry name" value="ACP-like"/>
    <property type="match status" value="3"/>
</dbReference>
<comment type="similarity">
    <text evidence="2">Belongs to the ATP-dependent AMP-binding enzyme family.</text>
</comment>
<evidence type="ECO:0000256" key="2">
    <source>
        <dbReference type="ARBA" id="ARBA00006432"/>
    </source>
</evidence>
<dbReference type="SMART" id="SM00823">
    <property type="entry name" value="PKS_PP"/>
    <property type="match status" value="3"/>
</dbReference>
<dbReference type="GO" id="GO:0005737">
    <property type="term" value="C:cytoplasm"/>
    <property type="evidence" value="ECO:0007669"/>
    <property type="project" value="TreeGrafter"/>
</dbReference>